<dbReference type="AlphaFoldDB" id="A0A518BLF0"/>
<protein>
    <recommendedName>
        <fullName evidence="3">N-acetyltransferase domain-containing protein</fullName>
    </recommendedName>
</protein>
<dbReference type="Gene3D" id="3.40.630.30">
    <property type="match status" value="1"/>
</dbReference>
<name>A0A518BLF0_9BACT</name>
<evidence type="ECO:0000313" key="2">
    <source>
        <dbReference type="Proteomes" id="UP000316921"/>
    </source>
</evidence>
<accession>A0A518BLF0</accession>
<dbReference type="EMBL" id="CP036287">
    <property type="protein sequence ID" value="QDU67800.1"/>
    <property type="molecule type" value="Genomic_DNA"/>
</dbReference>
<reference evidence="1 2" key="1">
    <citation type="submission" date="2019-02" db="EMBL/GenBank/DDBJ databases">
        <title>Deep-cultivation of Planctomycetes and their phenomic and genomic characterization uncovers novel biology.</title>
        <authorList>
            <person name="Wiegand S."/>
            <person name="Jogler M."/>
            <person name="Boedeker C."/>
            <person name="Pinto D."/>
            <person name="Vollmers J."/>
            <person name="Rivas-Marin E."/>
            <person name="Kohn T."/>
            <person name="Peeters S.H."/>
            <person name="Heuer A."/>
            <person name="Rast P."/>
            <person name="Oberbeckmann S."/>
            <person name="Bunk B."/>
            <person name="Jeske O."/>
            <person name="Meyerdierks A."/>
            <person name="Storesund J.E."/>
            <person name="Kallscheuer N."/>
            <person name="Luecker S."/>
            <person name="Lage O.M."/>
            <person name="Pohl T."/>
            <person name="Merkel B.J."/>
            <person name="Hornburger P."/>
            <person name="Mueller R.-W."/>
            <person name="Bruemmer F."/>
            <person name="Labrenz M."/>
            <person name="Spormann A.M."/>
            <person name="Op den Camp H."/>
            <person name="Overmann J."/>
            <person name="Amann R."/>
            <person name="Jetten M.S.M."/>
            <person name="Mascher T."/>
            <person name="Medema M.H."/>
            <person name="Devos D.P."/>
            <person name="Kaster A.-K."/>
            <person name="Ovreas L."/>
            <person name="Rohde M."/>
            <person name="Galperin M.Y."/>
            <person name="Jogler C."/>
        </authorList>
    </citation>
    <scope>NUCLEOTIDE SEQUENCE [LARGE SCALE GENOMIC DNA]</scope>
    <source>
        <strain evidence="1 2">Pla133</strain>
    </source>
</reference>
<dbReference type="SUPFAM" id="SSF55729">
    <property type="entry name" value="Acyl-CoA N-acyltransferases (Nat)"/>
    <property type="match status" value="1"/>
</dbReference>
<organism evidence="1 2">
    <name type="scientific">Engelhardtia mirabilis</name>
    <dbReference type="NCBI Taxonomy" id="2528011"/>
    <lineage>
        <taxon>Bacteria</taxon>
        <taxon>Pseudomonadati</taxon>
        <taxon>Planctomycetota</taxon>
        <taxon>Planctomycetia</taxon>
        <taxon>Planctomycetia incertae sedis</taxon>
        <taxon>Engelhardtia</taxon>
    </lineage>
</organism>
<dbReference type="InterPro" id="IPR016181">
    <property type="entry name" value="Acyl_CoA_acyltransferase"/>
</dbReference>
<evidence type="ECO:0000313" key="1">
    <source>
        <dbReference type="EMBL" id="QDU67800.1"/>
    </source>
</evidence>
<keyword evidence="2" id="KW-1185">Reference proteome</keyword>
<sequence length="229" mass="25270">MGDVPEGGDTRRGPLHALRGVAGAIRWSFVFDRFDVFVKPVEAEHVDFTPPPGYSLRFGSPEDLAACTQRDTELSPRDREVGARRLEVGHRLVVAIPDGDDPASTGPVFTMWVNPRNLNVPGSLKRALGPDQVFIYKAYTSPEHRGRKLYQAGMRFVLADLASRGAKELVGYAHVAKGVSRRGLDAVGFGSVGGFLTLGFKRWQWTLADAKLRRRFPRAVPRSGSELDR</sequence>
<gene>
    <name evidence="1" type="ORF">Pla133_28890</name>
</gene>
<dbReference type="Proteomes" id="UP000316921">
    <property type="component" value="Chromosome"/>
</dbReference>
<dbReference type="KEGG" id="pbap:Pla133_28890"/>
<proteinExistence type="predicted"/>
<evidence type="ECO:0008006" key="3">
    <source>
        <dbReference type="Google" id="ProtNLM"/>
    </source>
</evidence>